<dbReference type="PROSITE" id="PS51514">
    <property type="entry name" value="BRX"/>
    <property type="match status" value="1"/>
</dbReference>
<keyword evidence="11" id="KW-0675">Receptor</keyword>
<dbReference type="Gene3D" id="2.130.10.30">
    <property type="entry name" value="Regulator of chromosome condensation 1/beta-lactamase-inhibitor protein II"/>
    <property type="match status" value="3"/>
</dbReference>
<evidence type="ECO:0000256" key="6">
    <source>
        <dbReference type="PROSITE-ProRule" id="PRU00235"/>
    </source>
</evidence>
<evidence type="ECO:0000259" key="9">
    <source>
        <dbReference type="PROSITE" id="PS50178"/>
    </source>
</evidence>
<feature type="region of interest" description="Disordered" evidence="8">
    <location>
        <begin position="128"/>
        <end position="168"/>
    </location>
</feature>
<name>A0A6A1V882_9ROSI</name>
<feature type="repeat" description="RCC1" evidence="6">
    <location>
        <begin position="585"/>
        <end position="636"/>
    </location>
</feature>
<proteinExistence type="predicted"/>
<feature type="repeat" description="RCC1" evidence="6">
    <location>
        <begin position="359"/>
        <end position="413"/>
    </location>
</feature>
<feature type="repeat" description="RCC1" evidence="6">
    <location>
        <begin position="533"/>
        <end position="584"/>
    </location>
</feature>
<feature type="region of interest" description="Disordered" evidence="8">
    <location>
        <begin position="984"/>
        <end position="1013"/>
    </location>
</feature>
<dbReference type="PRINTS" id="PR00633">
    <property type="entry name" value="RCCNDNSATION"/>
</dbReference>
<dbReference type="SMART" id="SM00064">
    <property type="entry name" value="FYVE"/>
    <property type="match status" value="1"/>
</dbReference>
<dbReference type="SUPFAM" id="SSF50729">
    <property type="entry name" value="PH domain-like"/>
    <property type="match status" value="1"/>
</dbReference>
<dbReference type="Gene3D" id="2.30.29.30">
    <property type="entry name" value="Pleckstrin-homology domain (PH domain)/Phosphotyrosine-binding domain (PTB)"/>
    <property type="match status" value="1"/>
</dbReference>
<dbReference type="PROSITE" id="PS50012">
    <property type="entry name" value="RCC1_3"/>
    <property type="match status" value="7"/>
</dbReference>
<dbReference type="PANTHER" id="PTHR22870:SF358">
    <property type="entry name" value="REGULATOR OF CHROMOSOME CONDENSATION (RCC1) FAMILY WITH FYVE ZINC FINGER DOMAIN-CONTAINING PROTEIN"/>
    <property type="match status" value="1"/>
</dbReference>
<dbReference type="InterPro" id="IPR058923">
    <property type="entry name" value="RCC1-like_dom"/>
</dbReference>
<sequence>MADTQRGGLAEKDIDEAVTALKKGAFLLKYGRRGKPKFCPFRLSNDESVLIWYSGKEEKQLKLSHVSRIIPGQRTAIFQRYPRPEKEYQSFSLIYSDRSLDLICKDKGEAEVWFVGLRALITRSNNPKWRSEPICDSVSSASPHSRTRRNSPSIAPFDPGDTEGVSLENGQSTRLGKAFSDLISYTAVTKGSSEAESGANSNLSYAYTGNSNVRSSAAETSRVSLSSAVSSSSHGSGYDDFDALGDVFIWGEGIGGGILGGGVHKFESSYSSKMEALRPKALESKAVLDVHSISCGGRHAVLVTRQGEIFSWGEESGGRLGHGVEADVSHPKLIESLSGMNIEFVACGEYHTCAVTFSGDLYTWGDGTHNFGLLGHGSEVSHWVPKKVSGIMEGIHVSYISCGPWHTAAVTSAGQLFTFGDGSFGALGHGDHISTSIPREVEMLKGQRTMRVACGVWHTAAVVEVMNELSVSGPSSDSSSGKLFTWGDGDKGRLGHGDKEPRLLPECVTALGKESICQVACGLNLTVVLTTKGQVYTMGSTAYGQLGNPVADGKVPGRIEGRIAHSFIDEIACGSYHVAVLTSKTEVYTWGKGSNGQLGHGDYDNRNTPTLVELLKDKQVKSVACGSNFTAVICLHKWASGADHTMCSGCRNPFGFRRKRHNCYNCGLVFCKACSSRKSLKASLAPNMNKPYRVCDECFAKLKKAVGSVLQIPKTKGGIMPHKSNMTADRESQGGKLQTALSRWSSFGSVSLSESNHSKPGMKMELQNSHVFPSLNGNFQFGGFYSSKASNSLVGTSRKVSISLPGSRMASRSTSPVSEESSPARFSEEILDYSNSRNASLSQEIINLRAQFNEQGQRNGTSIASLKIKMVHLTIIVSYQRDNESDQRIRMDPGSKVEDLTTKSQRLEAELERTTKQLKEVTAVAVGEAEKCKSAKEVIKSLTAQLKETAERLPEEIMTRFKTVSIAGNTSNILNQLSNESYTANKKTTSDTQSTGNTNRTLPNGTKSPSGKAEWVVHDEPGVYITLCSLPDGGTELKRVRFRYLYLPF</sequence>
<feature type="domain" description="BRX" evidence="10">
    <location>
        <begin position="1013"/>
        <end position="1049"/>
    </location>
</feature>
<dbReference type="EMBL" id="RXIC02000025">
    <property type="protein sequence ID" value="KAB1208037.1"/>
    <property type="molecule type" value="Genomic_DNA"/>
</dbReference>
<dbReference type="InterPro" id="IPR011993">
    <property type="entry name" value="PH-like_dom_sf"/>
</dbReference>
<keyword evidence="7" id="KW-0175">Coiled coil</keyword>
<dbReference type="GO" id="GO:0008270">
    <property type="term" value="F:zinc ion binding"/>
    <property type="evidence" value="ECO:0007669"/>
    <property type="project" value="UniProtKB-KW"/>
</dbReference>
<evidence type="ECO:0000313" key="12">
    <source>
        <dbReference type="Proteomes" id="UP000516437"/>
    </source>
</evidence>
<dbReference type="InterPro" id="IPR001849">
    <property type="entry name" value="PH_domain"/>
</dbReference>
<evidence type="ECO:0000256" key="8">
    <source>
        <dbReference type="SAM" id="MobiDB-lite"/>
    </source>
</evidence>
<dbReference type="InterPro" id="IPR000408">
    <property type="entry name" value="Reg_chr_condens"/>
</dbReference>
<feature type="coiled-coil region" evidence="7">
    <location>
        <begin position="897"/>
        <end position="952"/>
    </location>
</feature>
<dbReference type="PROSITE" id="PS00626">
    <property type="entry name" value="RCC1_2"/>
    <property type="match status" value="3"/>
</dbReference>
<evidence type="ECO:0000313" key="11">
    <source>
        <dbReference type="EMBL" id="KAB1208037.1"/>
    </source>
</evidence>
<dbReference type="Pfam" id="PF13713">
    <property type="entry name" value="BRX_N"/>
    <property type="match status" value="1"/>
</dbReference>
<dbReference type="Pfam" id="PF16457">
    <property type="entry name" value="PH_12"/>
    <property type="match status" value="1"/>
</dbReference>
<feature type="domain" description="FYVE-type" evidence="9">
    <location>
        <begin position="641"/>
        <end position="703"/>
    </location>
</feature>
<keyword evidence="3 5" id="KW-0863">Zinc-finger</keyword>
<dbReference type="FunFam" id="2.130.10.30:FF:000028">
    <property type="entry name" value="PH, RCC1 and FYVE domains-containing protein 1"/>
    <property type="match status" value="1"/>
</dbReference>
<feature type="repeat" description="RCC1" evidence="6">
    <location>
        <begin position="481"/>
        <end position="532"/>
    </location>
</feature>
<dbReference type="PROSITE" id="PS50178">
    <property type="entry name" value="ZF_FYVE"/>
    <property type="match status" value="1"/>
</dbReference>
<feature type="repeat" description="RCC1" evidence="6">
    <location>
        <begin position="307"/>
        <end position="358"/>
    </location>
</feature>
<dbReference type="Gene3D" id="3.30.40.10">
    <property type="entry name" value="Zinc/RING finger domain, C3HC4 (zinc finger)"/>
    <property type="match status" value="1"/>
</dbReference>
<dbReference type="Proteomes" id="UP000516437">
    <property type="component" value="Chromosome 7"/>
</dbReference>
<dbReference type="InterPro" id="IPR000306">
    <property type="entry name" value="Znf_FYVE"/>
</dbReference>
<comment type="caution">
    <text evidence="11">The sequence shown here is derived from an EMBL/GenBank/DDBJ whole genome shotgun (WGS) entry which is preliminary data.</text>
</comment>
<feature type="compositionally biased region" description="Polar residues" evidence="8">
    <location>
        <begin position="984"/>
        <end position="1009"/>
    </location>
</feature>
<keyword evidence="1" id="KW-0479">Metal-binding</keyword>
<evidence type="ECO:0000256" key="4">
    <source>
        <dbReference type="ARBA" id="ARBA00022833"/>
    </source>
</evidence>
<dbReference type="SUPFAM" id="SSF50985">
    <property type="entry name" value="RCC1/BLIP-II"/>
    <property type="match status" value="1"/>
</dbReference>
<dbReference type="InterPro" id="IPR051210">
    <property type="entry name" value="Ub_ligase/GEF_domain"/>
</dbReference>
<dbReference type="SUPFAM" id="SSF57903">
    <property type="entry name" value="FYVE/PHD zinc finger"/>
    <property type="match status" value="1"/>
</dbReference>
<dbReference type="InterPro" id="IPR013083">
    <property type="entry name" value="Znf_RING/FYVE/PHD"/>
</dbReference>
<feature type="repeat" description="RCC1" evidence="6">
    <location>
        <begin position="414"/>
        <end position="465"/>
    </location>
</feature>
<dbReference type="CDD" id="cd13365">
    <property type="entry name" value="PH_PLC_plant-like"/>
    <property type="match status" value="1"/>
</dbReference>
<dbReference type="InterPro" id="IPR013591">
    <property type="entry name" value="Brevis_radix_dom"/>
</dbReference>
<protein>
    <submittedName>
        <fullName evidence="11">Ultraviolet-B receptor UVR8</fullName>
    </submittedName>
</protein>
<evidence type="ECO:0000256" key="2">
    <source>
        <dbReference type="ARBA" id="ARBA00022737"/>
    </source>
</evidence>
<reference evidence="11 12" key="1">
    <citation type="journal article" date="2019" name="Plant Biotechnol. J.">
        <title>The red bayberry genome and genetic basis of sex determination.</title>
        <authorList>
            <person name="Jia H.M."/>
            <person name="Jia H.J."/>
            <person name="Cai Q.L."/>
            <person name="Wang Y."/>
            <person name="Zhao H.B."/>
            <person name="Yang W.F."/>
            <person name="Wang G.Y."/>
            <person name="Li Y.H."/>
            <person name="Zhan D.L."/>
            <person name="Shen Y.T."/>
            <person name="Niu Q.F."/>
            <person name="Chang L."/>
            <person name="Qiu J."/>
            <person name="Zhao L."/>
            <person name="Xie H.B."/>
            <person name="Fu W.Y."/>
            <person name="Jin J."/>
            <person name="Li X.W."/>
            <person name="Jiao Y."/>
            <person name="Zhou C.C."/>
            <person name="Tu T."/>
            <person name="Chai C.Y."/>
            <person name="Gao J.L."/>
            <person name="Fan L.J."/>
            <person name="van de Weg E."/>
            <person name="Wang J.Y."/>
            <person name="Gao Z.S."/>
        </authorList>
    </citation>
    <scope>NUCLEOTIDE SEQUENCE [LARGE SCALE GENOMIC DNA]</scope>
    <source>
        <tissue evidence="11">Leaves</tissue>
    </source>
</reference>
<dbReference type="InterPro" id="IPR017455">
    <property type="entry name" value="Znf_FYVE-rel"/>
</dbReference>
<dbReference type="AlphaFoldDB" id="A0A6A1V882"/>
<accession>A0A6A1V882</accession>
<gene>
    <name evidence="11" type="ORF">CJ030_MR7G000821</name>
</gene>
<evidence type="ECO:0000259" key="10">
    <source>
        <dbReference type="PROSITE" id="PS51514"/>
    </source>
</evidence>
<dbReference type="InterPro" id="IPR011011">
    <property type="entry name" value="Znf_FYVE_PHD"/>
</dbReference>
<keyword evidence="4" id="KW-0862">Zinc</keyword>
<dbReference type="InterPro" id="IPR027988">
    <property type="entry name" value="BRX_N"/>
</dbReference>
<dbReference type="Pfam" id="PF25390">
    <property type="entry name" value="WD40_RLD"/>
    <property type="match status" value="1"/>
</dbReference>
<feature type="repeat" description="RCC1" evidence="6">
    <location>
        <begin position="245"/>
        <end position="306"/>
    </location>
</feature>
<evidence type="ECO:0000256" key="3">
    <source>
        <dbReference type="ARBA" id="ARBA00022771"/>
    </source>
</evidence>
<evidence type="ECO:0000256" key="7">
    <source>
        <dbReference type="SAM" id="Coils"/>
    </source>
</evidence>
<organism evidence="11 12">
    <name type="scientific">Morella rubra</name>
    <name type="common">Chinese bayberry</name>
    <dbReference type="NCBI Taxonomy" id="262757"/>
    <lineage>
        <taxon>Eukaryota</taxon>
        <taxon>Viridiplantae</taxon>
        <taxon>Streptophyta</taxon>
        <taxon>Embryophyta</taxon>
        <taxon>Tracheophyta</taxon>
        <taxon>Spermatophyta</taxon>
        <taxon>Magnoliopsida</taxon>
        <taxon>eudicotyledons</taxon>
        <taxon>Gunneridae</taxon>
        <taxon>Pentapetalae</taxon>
        <taxon>rosids</taxon>
        <taxon>fabids</taxon>
        <taxon>Fagales</taxon>
        <taxon>Myricaceae</taxon>
        <taxon>Morella</taxon>
    </lineage>
</organism>
<keyword evidence="2" id="KW-0677">Repeat</keyword>
<dbReference type="InterPro" id="IPR009091">
    <property type="entry name" value="RCC1/BLIP-II"/>
</dbReference>
<evidence type="ECO:0000256" key="1">
    <source>
        <dbReference type="ARBA" id="ARBA00022723"/>
    </source>
</evidence>
<dbReference type="Pfam" id="PF08381">
    <property type="entry name" value="BRX"/>
    <property type="match status" value="1"/>
</dbReference>
<dbReference type="Pfam" id="PF01363">
    <property type="entry name" value="FYVE"/>
    <property type="match status" value="1"/>
</dbReference>
<keyword evidence="12" id="KW-1185">Reference proteome</keyword>
<evidence type="ECO:0000256" key="5">
    <source>
        <dbReference type="PROSITE-ProRule" id="PRU00091"/>
    </source>
</evidence>
<dbReference type="PANTHER" id="PTHR22870">
    <property type="entry name" value="REGULATOR OF CHROMOSOME CONDENSATION"/>
    <property type="match status" value="1"/>
</dbReference>
<dbReference type="OrthoDB" id="5981550at2759"/>